<reference evidence="2" key="1">
    <citation type="submission" date="2021-01" db="EMBL/GenBank/DDBJ databases">
        <title>Genome seq and assembly of Tabrizicola sp. KVB23.</title>
        <authorList>
            <person name="Chhetri G."/>
        </authorList>
    </citation>
    <scope>NUCLEOTIDE SEQUENCE</scope>
    <source>
        <strain evidence="2">KVB23</strain>
    </source>
</reference>
<dbReference type="AlphaFoldDB" id="A0A8J7MSL3"/>
<feature type="transmembrane region" description="Helical" evidence="1">
    <location>
        <begin position="81"/>
        <end position="98"/>
    </location>
</feature>
<dbReference type="EMBL" id="JAESVP010000011">
    <property type="protein sequence ID" value="MBL4929802.1"/>
    <property type="molecule type" value="Genomic_DNA"/>
</dbReference>
<comment type="caution">
    <text evidence="2">The sequence shown here is derived from an EMBL/GenBank/DDBJ whole genome shotgun (WGS) entry which is preliminary data.</text>
</comment>
<protein>
    <submittedName>
        <fullName evidence="2">DUF805 domain-containing protein</fullName>
    </submittedName>
</protein>
<sequence>MGPAQAIRTCFAKSLQSSGRASRSEYWWFAAFVGILTTLTPAVALESSGHLTLNALVGLIMLTPVLSAGSRRFQDVSRSRWLFLALTLATGIGFSLSFDLRTVKYYEVTALQLLGFAATWFAGLWMFSILIDAPSSGPNSYGPNPLEVTK</sequence>
<proteinExistence type="predicted"/>
<accession>A0A8J7MSL3</accession>
<name>A0A8J7MSL3_9RHOB</name>
<keyword evidence="3" id="KW-1185">Reference proteome</keyword>
<dbReference type="Pfam" id="PF05656">
    <property type="entry name" value="DUF805"/>
    <property type="match status" value="1"/>
</dbReference>
<feature type="transmembrane region" description="Helical" evidence="1">
    <location>
        <begin position="26"/>
        <end position="45"/>
    </location>
</feature>
<dbReference type="PANTHER" id="PTHR34980:SF2">
    <property type="entry name" value="INNER MEMBRANE PROTEIN YHAH-RELATED"/>
    <property type="match status" value="1"/>
</dbReference>
<evidence type="ECO:0000256" key="1">
    <source>
        <dbReference type="SAM" id="Phobius"/>
    </source>
</evidence>
<keyword evidence="1" id="KW-0472">Membrane</keyword>
<keyword evidence="1" id="KW-0812">Transmembrane</keyword>
<feature type="transmembrane region" description="Helical" evidence="1">
    <location>
        <begin position="110"/>
        <end position="131"/>
    </location>
</feature>
<keyword evidence="1" id="KW-1133">Transmembrane helix</keyword>
<dbReference type="InterPro" id="IPR008523">
    <property type="entry name" value="DUF805"/>
</dbReference>
<evidence type="ECO:0000313" key="3">
    <source>
        <dbReference type="Proteomes" id="UP000619033"/>
    </source>
</evidence>
<dbReference type="RefSeq" id="WP_202662372.1">
    <property type="nucleotide sequence ID" value="NZ_JAESVP010000011.1"/>
</dbReference>
<gene>
    <name evidence="2" type="ORF">JI744_16990</name>
</gene>
<feature type="transmembrane region" description="Helical" evidence="1">
    <location>
        <begin position="51"/>
        <end position="69"/>
    </location>
</feature>
<organism evidence="2 3">
    <name type="scientific">Fuscibacter oryzae</name>
    <dbReference type="NCBI Taxonomy" id="2803939"/>
    <lineage>
        <taxon>Bacteria</taxon>
        <taxon>Pseudomonadati</taxon>
        <taxon>Pseudomonadota</taxon>
        <taxon>Alphaproteobacteria</taxon>
        <taxon>Rhodobacterales</taxon>
        <taxon>Paracoccaceae</taxon>
        <taxon>Fuscibacter</taxon>
    </lineage>
</organism>
<dbReference type="GO" id="GO:0005886">
    <property type="term" value="C:plasma membrane"/>
    <property type="evidence" value="ECO:0007669"/>
    <property type="project" value="TreeGrafter"/>
</dbReference>
<dbReference type="Proteomes" id="UP000619033">
    <property type="component" value="Unassembled WGS sequence"/>
</dbReference>
<dbReference type="PANTHER" id="PTHR34980">
    <property type="entry name" value="INNER MEMBRANE PROTEIN-RELATED-RELATED"/>
    <property type="match status" value="1"/>
</dbReference>
<evidence type="ECO:0000313" key="2">
    <source>
        <dbReference type="EMBL" id="MBL4929802.1"/>
    </source>
</evidence>